<evidence type="ECO:0000313" key="2">
    <source>
        <dbReference type="Proteomes" id="UP000236151"/>
    </source>
</evidence>
<protein>
    <submittedName>
        <fullName evidence="1">Uncharacterized protein</fullName>
    </submittedName>
</protein>
<name>A0A2K2FGX3_9CLOT</name>
<dbReference type="Proteomes" id="UP000236151">
    <property type="component" value="Unassembled WGS sequence"/>
</dbReference>
<organism evidence="1 2">
    <name type="scientific">Clostridium thermosuccinogenes</name>
    <dbReference type="NCBI Taxonomy" id="84032"/>
    <lineage>
        <taxon>Bacteria</taxon>
        <taxon>Bacillati</taxon>
        <taxon>Bacillota</taxon>
        <taxon>Clostridia</taxon>
        <taxon>Eubacteriales</taxon>
        <taxon>Clostridiaceae</taxon>
        <taxon>Clostridium</taxon>
    </lineage>
</organism>
<accession>A0A2K2FGX3</accession>
<proteinExistence type="predicted"/>
<evidence type="ECO:0000313" key="1">
    <source>
        <dbReference type="EMBL" id="PNU00046.1"/>
    </source>
</evidence>
<dbReference type="KEGG" id="cthd:CDO33_09155"/>
<keyword evidence="2" id="KW-1185">Reference proteome</keyword>
<dbReference type="EMBL" id="NIOJ01000014">
    <property type="protein sequence ID" value="PNU00046.1"/>
    <property type="molecule type" value="Genomic_DNA"/>
</dbReference>
<sequence>MIDNDLLVCTTKILILLSNLFNSNKIDFEVLKSNSCNKLKFLESGLDCIEDLKDRELALSVINSYKSIFASNEKV</sequence>
<gene>
    <name evidence="1" type="ORF">CDQ84_07455</name>
</gene>
<dbReference type="AlphaFoldDB" id="A0A2K2FGX3"/>
<comment type="caution">
    <text evidence="1">The sequence shown here is derived from an EMBL/GenBank/DDBJ whole genome shotgun (WGS) entry which is preliminary data.</text>
</comment>
<reference evidence="1 2" key="1">
    <citation type="submission" date="2017-06" db="EMBL/GenBank/DDBJ databases">
        <title>Investigating the central metabolism of Clostridium thermosuccinogenes.</title>
        <authorList>
            <person name="Koendjbiharie J.G."/>
            <person name="van Kranenburg R."/>
        </authorList>
    </citation>
    <scope>NUCLEOTIDE SEQUENCE [LARGE SCALE GENOMIC DNA]</scope>
    <source>
        <strain evidence="1 2">DSM 5806</strain>
    </source>
</reference>